<evidence type="ECO:0000313" key="2">
    <source>
        <dbReference type="WBParaSite" id="nRc.2.0.1.t12479-RA"/>
    </source>
</evidence>
<organism evidence="1 2">
    <name type="scientific">Romanomermis culicivorax</name>
    <name type="common">Nematode worm</name>
    <dbReference type="NCBI Taxonomy" id="13658"/>
    <lineage>
        <taxon>Eukaryota</taxon>
        <taxon>Metazoa</taxon>
        <taxon>Ecdysozoa</taxon>
        <taxon>Nematoda</taxon>
        <taxon>Enoplea</taxon>
        <taxon>Dorylaimia</taxon>
        <taxon>Mermithida</taxon>
        <taxon>Mermithoidea</taxon>
        <taxon>Mermithidae</taxon>
        <taxon>Romanomermis</taxon>
    </lineage>
</organism>
<protein>
    <submittedName>
        <fullName evidence="2">Uncharacterized protein</fullName>
    </submittedName>
</protein>
<proteinExistence type="predicted"/>
<name>A0A915IE66_ROMCU</name>
<evidence type="ECO:0000313" key="1">
    <source>
        <dbReference type="Proteomes" id="UP000887565"/>
    </source>
</evidence>
<sequence>MTKFPQGWALRRTPIFGDRGAVAIGNGNASMMLTSSLMARNISLKAVANVAVEQSPPVSGLLSSSLTVTWQQLLWAACCNWLPPQHGGQRPLPVMTVHHQTGACPLGWTQ</sequence>
<dbReference type="WBParaSite" id="nRc.2.0.1.t12479-RA">
    <property type="protein sequence ID" value="nRc.2.0.1.t12479-RA"/>
    <property type="gene ID" value="nRc.2.0.1.g12479"/>
</dbReference>
<keyword evidence="1" id="KW-1185">Reference proteome</keyword>
<dbReference type="Proteomes" id="UP000887565">
    <property type="component" value="Unplaced"/>
</dbReference>
<dbReference type="AlphaFoldDB" id="A0A915IE66"/>
<accession>A0A915IE66</accession>
<reference evidence="2" key="1">
    <citation type="submission" date="2022-11" db="UniProtKB">
        <authorList>
            <consortium name="WormBaseParasite"/>
        </authorList>
    </citation>
    <scope>IDENTIFICATION</scope>
</reference>